<comment type="caution">
    <text evidence="2">The sequence shown here is derived from an EMBL/GenBank/DDBJ whole genome shotgun (WGS) entry which is preliminary data.</text>
</comment>
<feature type="compositionally biased region" description="Basic and acidic residues" evidence="1">
    <location>
        <begin position="58"/>
        <end position="68"/>
    </location>
</feature>
<protein>
    <submittedName>
        <fullName evidence="2">Uncharacterized protein</fullName>
    </submittedName>
</protein>
<evidence type="ECO:0000313" key="2">
    <source>
        <dbReference type="EMBL" id="GIH89781.1"/>
    </source>
</evidence>
<proteinExistence type="predicted"/>
<name>A0A8J3SBX7_9ACTN</name>
<keyword evidence="3" id="KW-1185">Reference proteome</keyword>
<sequence>MPRGLPEGRSFGDEGVRLSDGREPSLWDACPTAPSRRGLTVRDHEISGPPTVTATNRGSHDDPRRLAEDLLTGDGSAAPSRMPGIRRPGITFLPEGTTS</sequence>
<feature type="compositionally biased region" description="Basic and acidic residues" evidence="1">
    <location>
        <begin position="10"/>
        <end position="25"/>
    </location>
</feature>
<dbReference type="AlphaFoldDB" id="A0A8J3SBX7"/>
<gene>
    <name evidence="2" type="ORF">Psi01_04110</name>
</gene>
<evidence type="ECO:0000256" key="1">
    <source>
        <dbReference type="SAM" id="MobiDB-lite"/>
    </source>
</evidence>
<dbReference type="EMBL" id="BOOJ01000006">
    <property type="protein sequence ID" value="GIH89781.1"/>
    <property type="molecule type" value="Genomic_DNA"/>
</dbReference>
<accession>A0A8J3SBX7</accession>
<reference evidence="2 3" key="1">
    <citation type="submission" date="2021-01" db="EMBL/GenBank/DDBJ databases">
        <title>Whole genome shotgun sequence of Planobispora siamensis NBRC 107568.</title>
        <authorList>
            <person name="Komaki H."/>
            <person name="Tamura T."/>
        </authorList>
    </citation>
    <scope>NUCLEOTIDE SEQUENCE [LARGE SCALE GENOMIC DNA]</scope>
    <source>
        <strain evidence="2 3">NBRC 107568</strain>
    </source>
</reference>
<evidence type="ECO:0000313" key="3">
    <source>
        <dbReference type="Proteomes" id="UP000619788"/>
    </source>
</evidence>
<organism evidence="2 3">
    <name type="scientific">Planobispora siamensis</name>
    <dbReference type="NCBI Taxonomy" id="936338"/>
    <lineage>
        <taxon>Bacteria</taxon>
        <taxon>Bacillati</taxon>
        <taxon>Actinomycetota</taxon>
        <taxon>Actinomycetes</taxon>
        <taxon>Streptosporangiales</taxon>
        <taxon>Streptosporangiaceae</taxon>
        <taxon>Planobispora</taxon>
    </lineage>
</organism>
<feature type="region of interest" description="Disordered" evidence="1">
    <location>
        <begin position="1"/>
        <end position="99"/>
    </location>
</feature>
<dbReference type="Proteomes" id="UP000619788">
    <property type="component" value="Unassembled WGS sequence"/>
</dbReference>